<protein>
    <recommendedName>
        <fullName evidence="1">YjiS-like domain-containing protein</fullName>
    </recommendedName>
</protein>
<evidence type="ECO:0000313" key="3">
    <source>
        <dbReference type="Proteomes" id="UP000002949"/>
    </source>
</evidence>
<gene>
    <name evidence="2" type="ORF">MEA186_35274</name>
</gene>
<organism evidence="2 3">
    <name type="scientific">Mesorhizobium amorphae CCNWGS0123</name>
    <dbReference type="NCBI Taxonomy" id="1082933"/>
    <lineage>
        <taxon>Bacteria</taxon>
        <taxon>Pseudomonadati</taxon>
        <taxon>Pseudomonadota</taxon>
        <taxon>Alphaproteobacteria</taxon>
        <taxon>Hyphomicrobiales</taxon>
        <taxon>Phyllobacteriaceae</taxon>
        <taxon>Mesorhizobium</taxon>
    </lineage>
</organism>
<dbReference type="Pfam" id="PF06568">
    <property type="entry name" value="YjiS-like"/>
    <property type="match status" value="1"/>
</dbReference>
<reference evidence="2 3" key="1">
    <citation type="journal article" date="2012" name="J. Bacteriol.">
        <title>Draft Genome Sequence of Plant Growth-Promoting Rhizobium Mesorhizobium amorphae, Isolated from Zinc-Lead Mine Tailings.</title>
        <authorList>
            <person name="Hao X."/>
            <person name="Lin Y."/>
            <person name="Johnstone L."/>
            <person name="Baltrus D.A."/>
            <person name="Miller S.J."/>
            <person name="Wei G."/>
            <person name="Rensing C."/>
        </authorList>
    </citation>
    <scope>NUCLEOTIDE SEQUENCE [LARGE SCALE GENOMIC DNA]</scope>
    <source>
        <strain evidence="2 3">CCNWGS0123</strain>
    </source>
</reference>
<dbReference type="AlphaFoldDB" id="G6YM15"/>
<name>G6YM15_9HYPH</name>
<feature type="domain" description="YjiS-like" evidence="1">
    <location>
        <begin position="47"/>
        <end position="80"/>
    </location>
</feature>
<accession>G6YM15</accession>
<dbReference type="PATRIC" id="fig|1082933.3.peg.6846"/>
<dbReference type="InterPro" id="IPR009506">
    <property type="entry name" value="YjiS-like"/>
</dbReference>
<dbReference type="Proteomes" id="UP000002949">
    <property type="component" value="Unassembled WGS sequence"/>
</dbReference>
<dbReference type="eggNOG" id="COG5457">
    <property type="taxonomic scope" value="Bacteria"/>
</dbReference>
<proteinExistence type="predicted"/>
<dbReference type="EMBL" id="AGSN01000257">
    <property type="protein sequence ID" value="EHH02353.1"/>
    <property type="molecule type" value="Genomic_DNA"/>
</dbReference>
<keyword evidence="3" id="KW-1185">Reference proteome</keyword>
<evidence type="ECO:0000259" key="1">
    <source>
        <dbReference type="Pfam" id="PF06568"/>
    </source>
</evidence>
<evidence type="ECO:0000313" key="2">
    <source>
        <dbReference type="EMBL" id="EHH02353.1"/>
    </source>
</evidence>
<sequence>MLQRRSAGFVCSNLKEIDMTTYDFATETARITTRPAVATRVIHAVANAYQAWKNRRAFYRLGEMSDAELADIGLTRGDLHVAIDLPFGRDPTAKLRSIVSDRADTIEDLARKVA</sequence>